<dbReference type="Proteomes" id="UP001595075">
    <property type="component" value="Unassembled WGS sequence"/>
</dbReference>
<proteinExistence type="predicted"/>
<sequence length="300" mass="34282">MPWNWSGFELAEAASRGKLEHLQKLKITFIDTEAGQSQDALKLFLSNVNVLKHLDLTSYISPQTFDIVVERHSETLHVLSVYLSPERRPNLTHLAITVNKTRGDNNEVSIYQALGIFPRLEYLHLRLKYNVGPDRELWDDERHGEYPMANGLGSKIPFIYIHDAFTNAAVDATLAKAIFNLASAQGSLRHLKIVPVNNHEGYSVDQTFHGDFLSALRWFARPWQCARDAQGGTLIEELDRATTASRGDDWDPCFSCVLKEINWFEEELQGWFERVWGLRKSADWKNDGQSLPLDLVDEDQ</sequence>
<dbReference type="EMBL" id="JAZHXI010000001">
    <property type="protein sequence ID" value="KAL2075150.1"/>
    <property type="molecule type" value="Genomic_DNA"/>
</dbReference>
<keyword evidence="2" id="KW-1185">Reference proteome</keyword>
<accession>A0ABR4CZ87</accession>
<evidence type="ECO:0000313" key="1">
    <source>
        <dbReference type="EMBL" id="KAL2075150.1"/>
    </source>
</evidence>
<comment type="caution">
    <text evidence="1">The sequence shown here is derived from an EMBL/GenBank/DDBJ whole genome shotgun (WGS) entry which is preliminary data.</text>
</comment>
<organism evidence="1 2">
    <name type="scientific">Oculimacula yallundae</name>
    <dbReference type="NCBI Taxonomy" id="86028"/>
    <lineage>
        <taxon>Eukaryota</taxon>
        <taxon>Fungi</taxon>
        <taxon>Dikarya</taxon>
        <taxon>Ascomycota</taxon>
        <taxon>Pezizomycotina</taxon>
        <taxon>Leotiomycetes</taxon>
        <taxon>Helotiales</taxon>
        <taxon>Ploettnerulaceae</taxon>
        <taxon>Oculimacula</taxon>
    </lineage>
</organism>
<gene>
    <name evidence="1" type="ORF">VTL71DRAFT_92</name>
</gene>
<protein>
    <submittedName>
        <fullName evidence="1">Uncharacterized protein</fullName>
    </submittedName>
</protein>
<reference evidence="1 2" key="1">
    <citation type="journal article" date="2024" name="Commun. Biol.">
        <title>Comparative genomic analysis of thermophilic fungi reveals convergent evolutionary adaptations and gene losses.</title>
        <authorList>
            <person name="Steindorff A.S."/>
            <person name="Aguilar-Pontes M.V."/>
            <person name="Robinson A.J."/>
            <person name="Andreopoulos B."/>
            <person name="LaButti K."/>
            <person name="Kuo A."/>
            <person name="Mondo S."/>
            <person name="Riley R."/>
            <person name="Otillar R."/>
            <person name="Haridas S."/>
            <person name="Lipzen A."/>
            <person name="Grimwood J."/>
            <person name="Schmutz J."/>
            <person name="Clum A."/>
            <person name="Reid I.D."/>
            <person name="Moisan M.C."/>
            <person name="Butler G."/>
            <person name="Nguyen T.T.M."/>
            <person name="Dewar K."/>
            <person name="Conant G."/>
            <person name="Drula E."/>
            <person name="Henrissat B."/>
            <person name="Hansel C."/>
            <person name="Singer S."/>
            <person name="Hutchinson M.I."/>
            <person name="de Vries R.P."/>
            <person name="Natvig D.O."/>
            <person name="Powell A.J."/>
            <person name="Tsang A."/>
            <person name="Grigoriev I.V."/>
        </authorList>
    </citation>
    <scope>NUCLEOTIDE SEQUENCE [LARGE SCALE GENOMIC DNA]</scope>
    <source>
        <strain evidence="1 2">CBS 494.80</strain>
    </source>
</reference>
<name>A0ABR4CZ87_9HELO</name>
<evidence type="ECO:0000313" key="2">
    <source>
        <dbReference type="Proteomes" id="UP001595075"/>
    </source>
</evidence>